<dbReference type="InterPro" id="IPR040594">
    <property type="entry name" value="UNK_Znf_1"/>
</dbReference>
<reference evidence="2 3" key="1">
    <citation type="journal article" date="2019" name="Gigascience">
        <title>Whole-genome sequence of the oriental lung fluke Paragonimus westermani.</title>
        <authorList>
            <person name="Oey H."/>
            <person name="Zakrzewski M."/>
            <person name="Narain K."/>
            <person name="Devi K.R."/>
            <person name="Agatsuma T."/>
            <person name="Nawaratna S."/>
            <person name="Gobert G.N."/>
            <person name="Jones M.K."/>
            <person name="Ragan M.A."/>
            <person name="McManus D.P."/>
            <person name="Krause L."/>
        </authorList>
    </citation>
    <scope>NUCLEOTIDE SEQUENCE [LARGE SCALE GENOMIC DNA]</scope>
    <source>
        <strain evidence="2 3">IND2009</strain>
    </source>
</reference>
<gene>
    <name evidence="2" type="ORF">DEA37_0001983</name>
</gene>
<dbReference type="Pfam" id="PF18384">
    <property type="entry name" value="zf_CCCH_5"/>
    <property type="match status" value="1"/>
</dbReference>
<evidence type="ECO:0000259" key="1">
    <source>
        <dbReference type="Pfam" id="PF18384"/>
    </source>
</evidence>
<organism evidence="2 3">
    <name type="scientific">Paragonimus westermani</name>
    <dbReference type="NCBI Taxonomy" id="34504"/>
    <lineage>
        <taxon>Eukaryota</taxon>
        <taxon>Metazoa</taxon>
        <taxon>Spiralia</taxon>
        <taxon>Lophotrochozoa</taxon>
        <taxon>Platyhelminthes</taxon>
        <taxon>Trematoda</taxon>
        <taxon>Digenea</taxon>
        <taxon>Plagiorchiida</taxon>
        <taxon>Troglotremata</taxon>
        <taxon>Troglotrematidae</taxon>
        <taxon>Paragonimus</taxon>
    </lineage>
</organism>
<protein>
    <recommendedName>
        <fullName evidence="1">Unkempt zinc finger domain-containing protein</fullName>
    </recommendedName>
</protein>
<dbReference type="Proteomes" id="UP000324629">
    <property type="component" value="Unassembled WGS sequence"/>
</dbReference>
<name>A0A5J4NU09_9TREM</name>
<comment type="caution">
    <text evidence="2">The sequence shown here is derived from an EMBL/GenBank/DDBJ whole genome shotgun (WGS) entry which is preliminary data.</text>
</comment>
<sequence length="116" mass="14034">MLRYLNEFRTQQCLLFLEQQCQFHRPYTCFHWHFPNQKRRRPHKRIDGTFNYNPDVYCDKYDETSGSCVDGDFCPLHRLALQLSPALILSLVTVYQCRILRPRAQAVRFCLFILRF</sequence>
<evidence type="ECO:0000313" key="3">
    <source>
        <dbReference type="Proteomes" id="UP000324629"/>
    </source>
</evidence>
<proteinExistence type="predicted"/>
<keyword evidence="3" id="KW-1185">Reference proteome</keyword>
<feature type="domain" description="Unkempt zinc finger" evidence="1">
    <location>
        <begin position="3"/>
        <end position="41"/>
    </location>
</feature>
<evidence type="ECO:0000313" key="2">
    <source>
        <dbReference type="EMBL" id="KAA3679011.1"/>
    </source>
</evidence>
<dbReference type="EMBL" id="QNGE01000877">
    <property type="protein sequence ID" value="KAA3679011.1"/>
    <property type="molecule type" value="Genomic_DNA"/>
</dbReference>
<dbReference type="AlphaFoldDB" id="A0A5J4NU09"/>
<accession>A0A5J4NU09</accession>